<proteinExistence type="predicted"/>
<dbReference type="PATRIC" id="fig|270351.10.peg.7525"/>
<dbReference type="RefSeq" id="WP_145984808.1">
    <property type="nucleotide sequence ID" value="NZ_AP014707.1"/>
</dbReference>
<evidence type="ECO:0000313" key="1">
    <source>
        <dbReference type="EMBL" id="BAQ50341.1"/>
    </source>
</evidence>
<dbReference type="SUPFAM" id="SSF55874">
    <property type="entry name" value="ATPase domain of HSP90 chaperone/DNA topoisomerase II/histidine kinase"/>
    <property type="match status" value="1"/>
</dbReference>
<dbReference type="AlphaFoldDB" id="A0A0C6FCC6"/>
<dbReference type="KEGG" id="maqu:Maq22A_3p50455"/>
<dbReference type="Proteomes" id="UP000061432">
    <property type="component" value="Plasmid pMaq22A_3p"/>
</dbReference>
<evidence type="ECO:0000313" key="2">
    <source>
        <dbReference type="Proteomes" id="UP000061432"/>
    </source>
</evidence>
<sequence length="711" mass="80250">MRMVHAIQENHTEGAQQVQQTGVGGDAKIVYALLTGMVSDKVVYPIREVATNAWEISPAGKPFEVELPTPFNPQFTIRDFGPGLSHRFMMKSYAKIGESTKDDDDAAIGGWGFGSKSPLAYLMRSDGAGAFTAISRHRGFRRVYVIGVSEQGKIQIQFMGEWPLEPEDRGTGLEVSFPVREDDIERFHDLAKEVYWSFEPKPVVTPAIDFGKPRVLHSGDGWTIYDAQTVPFSGPQLTLGPVMYPIDPDNMPATEMLTSETCIVFKAEVGTISVSSSRENLQYDDRTARGLKALFDHYRDDWTKAAQASLDAEPDYFAARWKVWSIVQTLPGDSWQIARRFNYRGYDFHGDLFPNGWRVKATRWPEVRGQVFNAHQPVTFRADWSINPGELSGRKVVIQHGSSRSLERIEAAGLLDTKFLWVRCKRPDLAYALERMGNPEYIVLDDIKLPKAVRGPREKRPESVKRRKVMGLEKLTTWHDLVDLDDELLYVRITGRGRKLTHILSFDGEEDREFCVRHTDDLASLLGTMRRQGLADALADSPTCIVIAEDETPQPHWIALGDHLAEMLDAAIDPTQVAPVIPWSYNSFPTTLRTMQEKRVDLGCAPADLREVYYEMVAMSRTRAELDRESTSHDHLAAVMLNLTGTDLKTVAKDPTRPIREKFRAINERLPLLETIVTNSTYHEYVGGGNGYKLGSKGQRLLDHYFQLATK</sequence>
<organism evidence="1 2">
    <name type="scientific">Methylobacterium aquaticum</name>
    <dbReference type="NCBI Taxonomy" id="270351"/>
    <lineage>
        <taxon>Bacteria</taxon>
        <taxon>Pseudomonadati</taxon>
        <taxon>Pseudomonadota</taxon>
        <taxon>Alphaproteobacteria</taxon>
        <taxon>Hyphomicrobiales</taxon>
        <taxon>Methylobacteriaceae</taxon>
        <taxon>Methylobacterium</taxon>
    </lineage>
</organism>
<dbReference type="InterPro" id="IPR036890">
    <property type="entry name" value="HATPase_C_sf"/>
</dbReference>
<dbReference type="EMBL" id="AP014707">
    <property type="protein sequence ID" value="BAQ50341.1"/>
    <property type="molecule type" value="Genomic_DNA"/>
</dbReference>
<reference evidence="1 2" key="1">
    <citation type="journal article" date="2015" name="Genome Announc.">
        <title>Complete Genome Sequence of Methylobacterium aquaticum Strain 22A, Isolated from Racomitrium japonicum Moss.</title>
        <authorList>
            <person name="Tani A."/>
            <person name="Ogura Y."/>
            <person name="Hayashi T."/>
            <person name="Kimbara K."/>
        </authorList>
    </citation>
    <scope>NUCLEOTIDE SEQUENCE [LARGE SCALE GENOMIC DNA]</scope>
    <source>
        <strain evidence="1 2">MA-22A</strain>
        <plasmid evidence="2">Plasmid pMaq22A_3p DNA</plasmid>
    </source>
</reference>
<evidence type="ECO:0008006" key="3">
    <source>
        <dbReference type="Google" id="ProtNLM"/>
    </source>
</evidence>
<geneLocation type="plasmid" evidence="2">
    <name>pMaq22A_3p DNA</name>
</geneLocation>
<protein>
    <recommendedName>
        <fullName evidence="3">ATPase</fullName>
    </recommendedName>
</protein>
<dbReference type="OrthoDB" id="8430917at2"/>
<accession>A0A0C6FCC6</accession>
<keyword evidence="1" id="KW-0614">Plasmid</keyword>
<reference evidence="2" key="2">
    <citation type="submission" date="2015-01" db="EMBL/GenBank/DDBJ databases">
        <title>Complete genome sequence of Methylobacterium aquaticum strain 22A.</title>
        <authorList>
            <person name="Tani A."/>
            <person name="Ogura Y."/>
            <person name="Hayashi T."/>
        </authorList>
    </citation>
    <scope>NUCLEOTIDE SEQUENCE [LARGE SCALE GENOMIC DNA]</scope>
    <source>
        <strain evidence="2">MA-22A</strain>
        <plasmid evidence="2">Plasmid pMaq22A_3p DNA</plasmid>
    </source>
</reference>
<name>A0A0C6FCC6_9HYPH</name>
<gene>
    <name evidence="1" type="ORF">Maq22A_3p50455</name>
</gene>